<dbReference type="Gene3D" id="1.10.238.10">
    <property type="entry name" value="EF-hand"/>
    <property type="match status" value="2"/>
</dbReference>
<reference evidence="4" key="1">
    <citation type="submission" date="2021-03" db="EMBL/GenBank/DDBJ databases">
        <title>Chromosome level genome of the anhydrobiotic midge Polypedilum vanderplanki.</title>
        <authorList>
            <person name="Yoshida Y."/>
            <person name="Kikawada T."/>
            <person name="Gusev O."/>
        </authorList>
    </citation>
    <scope>NUCLEOTIDE SEQUENCE</scope>
    <source>
        <strain evidence="4">NIAS01</strain>
        <tissue evidence="4">Whole body or cell culture</tissue>
    </source>
</reference>
<keyword evidence="5" id="KW-1185">Reference proteome</keyword>
<evidence type="ECO:0000313" key="5">
    <source>
        <dbReference type="Proteomes" id="UP001107558"/>
    </source>
</evidence>
<dbReference type="SUPFAM" id="SSF47473">
    <property type="entry name" value="EF-hand"/>
    <property type="match status" value="1"/>
</dbReference>
<feature type="domain" description="EF-hand" evidence="3">
    <location>
        <begin position="14"/>
        <end position="49"/>
    </location>
</feature>
<dbReference type="Proteomes" id="UP001107558">
    <property type="component" value="Chromosome 1"/>
</dbReference>
<dbReference type="OrthoDB" id="26525at2759"/>
<dbReference type="SMART" id="SM00054">
    <property type="entry name" value="EFh"/>
    <property type="match status" value="4"/>
</dbReference>
<dbReference type="InterPro" id="IPR002048">
    <property type="entry name" value="EF_hand_dom"/>
</dbReference>
<feature type="domain" description="EF-hand" evidence="3">
    <location>
        <begin position="87"/>
        <end position="122"/>
    </location>
</feature>
<dbReference type="FunFam" id="1.10.238.10:FF:000178">
    <property type="entry name" value="Calmodulin-2 A"/>
    <property type="match status" value="1"/>
</dbReference>
<organism evidence="4 5">
    <name type="scientific">Polypedilum vanderplanki</name>
    <name type="common">Sleeping chironomid midge</name>
    <dbReference type="NCBI Taxonomy" id="319348"/>
    <lineage>
        <taxon>Eukaryota</taxon>
        <taxon>Metazoa</taxon>
        <taxon>Ecdysozoa</taxon>
        <taxon>Arthropoda</taxon>
        <taxon>Hexapoda</taxon>
        <taxon>Insecta</taxon>
        <taxon>Pterygota</taxon>
        <taxon>Neoptera</taxon>
        <taxon>Endopterygota</taxon>
        <taxon>Diptera</taxon>
        <taxon>Nematocera</taxon>
        <taxon>Chironomoidea</taxon>
        <taxon>Chironomidae</taxon>
        <taxon>Chironominae</taxon>
        <taxon>Polypedilum</taxon>
        <taxon>Polypedilum</taxon>
    </lineage>
</organism>
<dbReference type="PANTHER" id="PTHR23048">
    <property type="entry name" value="MYOSIN LIGHT CHAIN 1, 3"/>
    <property type="match status" value="1"/>
</dbReference>
<keyword evidence="2" id="KW-0106">Calcium</keyword>
<evidence type="ECO:0000259" key="3">
    <source>
        <dbReference type="PROSITE" id="PS50222"/>
    </source>
</evidence>
<dbReference type="Pfam" id="PF13499">
    <property type="entry name" value="EF-hand_7"/>
    <property type="match status" value="2"/>
</dbReference>
<evidence type="ECO:0000256" key="2">
    <source>
        <dbReference type="ARBA" id="ARBA00022837"/>
    </source>
</evidence>
<dbReference type="GO" id="GO:0016460">
    <property type="term" value="C:myosin II complex"/>
    <property type="evidence" value="ECO:0007669"/>
    <property type="project" value="TreeGrafter"/>
</dbReference>
<gene>
    <name evidence="4" type="ORF">PVAND_009361</name>
</gene>
<dbReference type="InterPro" id="IPR011992">
    <property type="entry name" value="EF-hand-dom_pair"/>
</dbReference>
<accession>A0A9J6CCX1</accession>
<name>A0A9J6CCX1_POLVA</name>
<dbReference type="PROSITE" id="PS50222">
    <property type="entry name" value="EF_HAND_2"/>
    <property type="match status" value="4"/>
</dbReference>
<dbReference type="EMBL" id="JADBJN010000001">
    <property type="protein sequence ID" value="KAG5679823.1"/>
    <property type="molecule type" value="Genomic_DNA"/>
</dbReference>
<proteinExistence type="predicted"/>
<dbReference type="InterPro" id="IPR050230">
    <property type="entry name" value="CALM/Myosin/TropC-like"/>
</dbReference>
<dbReference type="GO" id="GO:0005509">
    <property type="term" value="F:calcium ion binding"/>
    <property type="evidence" value="ECO:0007669"/>
    <property type="project" value="InterPro"/>
</dbReference>
<sequence length="158" mass="18183">MDDVQERMSKLTEDQLQEIREAFAIYDKDGDGKISYRELGTVLRSLGLSPTEHEIIRFISRHDRDGDGTISFDEFAISFADKMRKVKTEEDVLDAFRVLDIEKSGTITVTRLRHVLQTLGDKLSDEEIQSMIEEADDDGDGLINYKDFVRIMFAKEKD</sequence>
<evidence type="ECO:0000313" key="4">
    <source>
        <dbReference type="EMBL" id="KAG5679823.1"/>
    </source>
</evidence>
<protein>
    <recommendedName>
        <fullName evidence="3">EF-hand domain-containing protein</fullName>
    </recommendedName>
</protein>
<feature type="domain" description="EF-hand" evidence="3">
    <location>
        <begin position="123"/>
        <end position="158"/>
    </location>
</feature>
<dbReference type="PROSITE" id="PS00018">
    <property type="entry name" value="EF_HAND_1"/>
    <property type="match status" value="3"/>
</dbReference>
<dbReference type="AlphaFoldDB" id="A0A9J6CCX1"/>
<dbReference type="PANTHER" id="PTHR23048:SF59">
    <property type="entry name" value="EF-HAND SUPERFAMILY PROTEIN"/>
    <property type="match status" value="1"/>
</dbReference>
<keyword evidence="1" id="KW-0677">Repeat</keyword>
<feature type="domain" description="EF-hand" evidence="3">
    <location>
        <begin position="50"/>
        <end position="85"/>
    </location>
</feature>
<dbReference type="InterPro" id="IPR018247">
    <property type="entry name" value="EF_Hand_1_Ca_BS"/>
</dbReference>
<evidence type="ECO:0000256" key="1">
    <source>
        <dbReference type="ARBA" id="ARBA00022737"/>
    </source>
</evidence>
<comment type="caution">
    <text evidence="4">The sequence shown here is derived from an EMBL/GenBank/DDBJ whole genome shotgun (WGS) entry which is preliminary data.</text>
</comment>